<protein>
    <submittedName>
        <fullName evidence="1">Uncharacterized protein</fullName>
    </submittedName>
</protein>
<accession>A0A4R3HPZ6</accession>
<name>A0A4R3HPZ6_9GAMM</name>
<dbReference type="Proteomes" id="UP000295793">
    <property type="component" value="Unassembled WGS sequence"/>
</dbReference>
<comment type="caution">
    <text evidence="1">The sequence shown here is derived from an EMBL/GenBank/DDBJ whole genome shotgun (WGS) entry which is preliminary data.</text>
</comment>
<proteinExistence type="predicted"/>
<dbReference type="SUPFAM" id="SSF50998">
    <property type="entry name" value="Quinoprotein alcohol dehydrogenase-like"/>
    <property type="match status" value="1"/>
</dbReference>
<organism evidence="1 2">
    <name type="scientific">Reinekea marinisedimentorum</name>
    <dbReference type="NCBI Taxonomy" id="230495"/>
    <lineage>
        <taxon>Bacteria</taxon>
        <taxon>Pseudomonadati</taxon>
        <taxon>Pseudomonadota</taxon>
        <taxon>Gammaproteobacteria</taxon>
        <taxon>Oceanospirillales</taxon>
        <taxon>Saccharospirillaceae</taxon>
        <taxon>Reinekea</taxon>
    </lineage>
</organism>
<dbReference type="EMBL" id="SLZR01000050">
    <property type="protein sequence ID" value="TCS33710.1"/>
    <property type="molecule type" value="Genomic_DNA"/>
</dbReference>
<evidence type="ECO:0000313" key="1">
    <source>
        <dbReference type="EMBL" id="TCS33710.1"/>
    </source>
</evidence>
<reference evidence="1 2" key="1">
    <citation type="submission" date="2019-03" db="EMBL/GenBank/DDBJ databases">
        <title>Genomic Encyclopedia of Archaeal and Bacterial Type Strains, Phase II (KMG-II): from individual species to whole genera.</title>
        <authorList>
            <person name="Goeker M."/>
        </authorList>
    </citation>
    <scope>NUCLEOTIDE SEQUENCE [LARGE SCALE GENOMIC DNA]</scope>
    <source>
        <strain evidence="1 2">DSM 15388</strain>
    </source>
</reference>
<keyword evidence="2" id="KW-1185">Reference proteome</keyword>
<sequence length="418" mass="47875">MGTSYKKKMGGKFEQLFEDKEAYFSDGYEKSAEYNPEIAYERYLSSRSDEPTVIKTRKNVSKIAKYIDFKKNITAEMILNKDTQFMIFRVLGSGIIGSKEANGHTIRFYDFAFNERWCRVFEPKERPLALGKNRFLDYGDSAVVNLCMERDVTVSSYGEVCCLSLTDGASKWSASFPHAVDSIEKESDSTLLVLASGTLYRLSALTGEVLQTLSTGFENRLRKHFTFMADEYCFLFSIVNKLMHVVDLECFSIVKTLDLQDRKETFYHNEMLKIDRSVYFQMNASSYQKITAEVNLDTLDLTYEDEHQPNLNISIPTKGYEPITITTEGEYLGDLLRYLEFTVLELAEREGNQGRGLSFNKHFDGVISVTCLNTDADGFSLDDCFRRLKYVIENDAASWGIFCGKGKNPITFEYKFES</sequence>
<gene>
    <name evidence="1" type="ORF">BCF53_1502</name>
</gene>
<dbReference type="AlphaFoldDB" id="A0A4R3HPZ6"/>
<dbReference type="InterPro" id="IPR011047">
    <property type="entry name" value="Quinoprotein_ADH-like_sf"/>
</dbReference>
<evidence type="ECO:0000313" key="2">
    <source>
        <dbReference type="Proteomes" id="UP000295793"/>
    </source>
</evidence>